<reference evidence="2 3" key="1">
    <citation type="submission" date="2015-10" db="EMBL/GenBank/DDBJ databases">
        <title>Full genome of DAOMC 229536 Phialocephala scopiformis, a fungal endophyte of spruce producing the potent anti-insectan compound rugulosin.</title>
        <authorList>
            <consortium name="DOE Joint Genome Institute"/>
            <person name="Walker A.K."/>
            <person name="Frasz S.L."/>
            <person name="Seifert K.A."/>
            <person name="Miller J.D."/>
            <person name="Mondo S.J."/>
            <person name="Labutti K."/>
            <person name="Lipzen A."/>
            <person name="Dockter R."/>
            <person name="Kennedy M."/>
            <person name="Grigoriev I.V."/>
            <person name="Spatafora J.W."/>
        </authorList>
    </citation>
    <scope>NUCLEOTIDE SEQUENCE [LARGE SCALE GENOMIC DNA]</scope>
    <source>
        <strain evidence="2 3">CBS 120377</strain>
    </source>
</reference>
<sequence length="392" mass="42913">MASRQRPPHEEDEVMAGGQPSQQQQKQKQTRRPTTSKIYRVMDDIMAQNVNDEASYALPSTSVAEQARLEPTFTGDAYYYLLNRKKVRSLIHVCIFTKPHRPSSRSEGHRNLNTLLDDTTNIYAVASLHFRTRNLTLWLTPSLDDQNTTSLSRAFTSPSPPSTSLTPPTGLLDARLAAGPASSHDAKVSFGAKKTRAIQDVATGYWIDRGFEFVSVEWPSWDAETGGVEGMVVTAVKIPEAGEVAGAFLLEQVLVAPVEGEGLMRWFEGAEEVVVPRKRRGGGAGRKVVIAPRVKGKEMEMGGKGGGGEDVVREGLDESLSLEERGSLGEVEGKGKGKEKEKMEVADVHEVMDLDGYKEVLKPAEAKEKGKEVGVMEIMDLDDISDAETIKD</sequence>
<accession>A0A194XR12</accession>
<evidence type="ECO:0000313" key="2">
    <source>
        <dbReference type="EMBL" id="KUJ22591.1"/>
    </source>
</evidence>
<dbReference type="AlphaFoldDB" id="A0A194XR12"/>
<keyword evidence="3" id="KW-1185">Reference proteome</keyword>
<protein>
    <submittedName>
        <fullName evidence="2">Uncharacterized protein</fullName>
    </submittedName>
</protein>
<dbReference type="RefSeq" id="XP_018076946.1">
    <property type="nucleotide sequence ID" value="XM_018218125.1"/>
</dbReference>
<evidence type="ECO:0000313" key="3">
    <source>
        <dbReference type="Proteomes" id="UP000070700"/>
    </source>
</evidence>
<dbReference type="EMBL" id="KQ947406">
    <property type="protein sequence ID" value="KUJ22591.1"/>
    <property type="molecule type" value="Genomic_DNA"/>
</dbReference>
<dbReference type="Proteomes" id="UP000070700">
    <property type="component" value="Unassembled WGS sequence"/>
</dbReference>
<feature type="compositionally biased region" description="Low complexity" evidence="1">
    <location>
        <begin position="19"/>
        <end position="35"/>
    </location>
</feature>
<dbReference type="OrthoDB" id="3564019at2759"/>
<feature type="region of interest" description="Disordered" evidence="1">
    <location>
        <begin position="1"/>
        <end position="35"/>
    </location>
</feature>
<organism evidence="2 3">
    <name type="scientific">Mollisia scopiformis</name>
    <name type="common">Conifer needle endophyte fungus</name>
    <name type="synonym">Phialocephala scopiformis</name>
    <dbReference type="NCBI Taxonomy" id="149040"/>
    <lineage>
        <taxon>Eukaryota</taxon>
        <taxon>Fungi</taxon>
        <taxon>Dikarya</taxon>
        <taxon>Ascomycota</taxon>
        <taxon>Pezizomycotina</taxon>
        <taxon>Leotiomycetes</taxon>
        <taxon>Helotiales</taxon>
        <taxon>Mollisiaceae</taxon>
        <taxon>Mollisia</taxon>
    </lineage>
</organism>
<dbReference type="KEGG" id="psco:LY89DRAFT_714359"/>
<evidence type="ECO:0000256" key="1">
    <source>
        <dbReference type="SAM" id="MobiDB-lite"/>
    </source>
</evidence>
<dbReference type="InParanoid" id="A0A194XR12"/>
<proteinExistence type="predicted"/>
<dbReference type="GeneID" id="28827851"/>
<name>A0A194XR12_MOLSC</name>
<gene>
    <name evidence="2" type="ORF">LY89DRAFT_714359</name>
</gene>